<dbReference type="Proteomes" id="UP001232163">
    <property type="component" value="Unassembled WGS sequence"/>
</dbReference>
<evidence type="ECO:0000313" key="2">
    <source>
        <dbReference type="Proteomes" id="UP001232163"/>
    </source>
</evidence>
<sequence>MASTDADDFFHAAVTAYRDGADGFWVDHAIRYAQSARDPVRAQAWLEAILLHDHPYRSLGALRSAAATTLGTLAAYPNAALAWTIHAAGEADGASDALCRRFLRAAAYGAYIMTATDFDTGLAAGRALEATGGEPTVRLAEAFIARHRERAPEA</sequence>
<comment type="caution">
    <text evidence="1">The sequence shown here is derived from an EMBL/GenBank/DDBJ whole genome shotgun (WGS) entry which is preliminary data.</text>
</comment>
<gene>
    <name evidence="1" type="ORF">QO006_002849</name>
</gene>
<evidence type="ECO:0000313" key="1">
    <source>
        <dbReference type="EMBL" id="MDP9765398.1"/>
    </source>
</evidence>
<protein>
    <submittedName>
        <fullName evidence="1">Uncharacterized protein</fullName>
    </submittedName>
</protein>
<dbReference type="EMBL" id="JAURUR010000011">
    <property type="protein sequence ID" value="MDP9765398.1"/>
    <property type="molecule type" value="Genomic_DNA"/>
</dbReference>
<proteinExistence type="predicted"/>
<organism evidence="1 2">
    <name type="scientific">Deinococcus enclensis</name>
    <dbReference type="NCBI Taxonomy" id="1049582"/>
    <lineage>
        <taxon>Bacteria</taxon>
        <taxon>Thermotogati</taxon>
        <taxon>Deinococcota</taxon>
        <taxon>Deinococci</taxon>
        <taxon>Deinococcales</taxon>
        <taxon>Deinococcaceae</taxon>
        <taxon>Deinococcus</taxon>
    </lineage>
</organism>
<name>A0ABT9MFN5_9DEIO</name>
<dbReference type="RefSeq" id="WP_307467373.1">
    <property type="nucleotide sequence ID" value="NZ_JAURUR010000011.1"/>
</dbReference>
<reference evidence="1 2" key="1">
    <citation type="submission" date="2023-07" db="EMBL/GenBank/DDBJ databases">
        <title>Genomic Encyclopedia of Type Strains, Phase IV (KMG-IV): sequencing the most valuable type-strain genomes for metagenomic binning, comparative biology and taxonomic classification.</title>
        <authorList>
            <person name="Goeker M."/>
        </authorList>
    </citation>
    <scope>NUCLEOTIDE SEQUENCE [LARGE SCALE GENOMIC DNA]</scope>
    <source>
        <strain evidence="1 2">NIO-1023</strain>
    </source>
</reference>
<accession>A0ABT9MFN5</accession>
<keyword evidence="2" id="KW-1185">Reference proteome</keyword>